<dbReference type="GO" id="GO:0000287">
    <property type="term" value="F:magnesium ion binding"/>
    <property type="evidence" value="ECO:0007669"/>
    <property type="project" value="InterPro"/>
</dbReference>
<comment type="caution">
    <text evidence="9">The sequence shown here is derived from an EMBL/GenBank/DDBJ whole genome shotgun (WGS) entry which is preliminary data.</text>
</comment>
<protein>
    <recommendedName>
        <fullName evidence="8">4'-phosphopantetheinyl transferase domain-containing protein</fullName>
    </recommendedName>
</protein>
<evidence type="ECO:0000313" key="10">
    <source>
        <dbReference type="Proteomes" id="UP000703661"/>
    </source>
</evidence>
<evidence type="ECO:0000256" key="6">
    <source>
        <dbReference type="ARBA" id="ARBA00023098"/>
    </source>
</evidence>
<dbReference type="InterPro" id="IPR008278">
    <property type="entry name" value="4-PPantetheinyl_Trfase_dom"/>
</dbReference>
<dbReference type="SUPFAM" id="SSF56214">
    <property type="entry name" value="4'-phosphopantetheinyl transferase"/>
    <property type="match status" value="1"/>
</dbReference>
<keyword evidence="3" id="KW-0479">Metal-binding</keyword>
<evidence type="ECO:0000256" key="4">
    <source>
        <dbReference type="ARBA" id="ARBA00022832"/>
    </source>
</evidence>
<proteinExistence type="inferred from homology"/>
<evidence type="ECO:0000256" key="2">
    <source>
        <dbReference type="ARBA" id="ARBA00022679"/>
    </source>
</evidence>
<keyword evidence="7" id="KW-0275">Fatty acid biosynthesis</keyword>
<organism evidence="9 10">
    <name type="scientific">Entomortierella chlamydospora</name>
    <dbReference type="NCBI Taxonomy" id="101097"/>
    <lineage>
        <taxon>Eukaryota</taxon>
        <taxon>Fungi</taxon>
        <taxon>Fungi incertae sedis</taxon>
        <taxon>Mucoromycota</taxon>
        <taxon>Mortierellomycotina</taxon>
        <taxon>Mortierellomycetes</taxon>
        <taxon>Mortierellales</taxon>
        <taxon>Mortierellaceae</taxon>
        <taxon>Entomortierella</taxon>
    </lineage>
</organism>
<dbReference type="NCBIfam" id="TIGR00556">
    <property type="entry name" value="pantethn_trn"/>
    <property type="match status" value="1"/>
</dbReference>
<dbReference type="HAMAP" id="MF_00101">
    <property type="entry name" value="AcpS"/>
    <property type="match status" value="1"/>
</dbReference>
<evidence type="ECO:0000256" key="7">
    <source>
        <dbReference type="ARBA" id="ARBA00023160"/>
    </source>
</evidence>
<dbReference type="InterPro" id="IPR037143">
    <property type="entry name" value="4-PPantetheinyl_Trfase_dom_sf"/>
</dbReference>
<evidence type="ECO:0000259" key="8">
    <source>
        <dbReference type="Pfam" id="PF01648"/>
    </source>
</evidence>
<dbReference type="EMBL" id="JAAAID010000401">
    <property type="protein sequence ID" value="KAG0017949.1"/>
    <property type="molecule type" value="Genomic_DNA"/>
</dbReference>
<dbReference type="OrthoDB" id="15433at2759"/>
<keyword evidence="4" id="KW-0276">Fatty acid metabolism</keyword>
<gene>
    <name evidence="9" type="ORF">BGZ80_007741</name>
</gene>
<accession>A0A9P6MXZ7</accession>
<keyword evidence="5" id="KW-0460">Magnesium</keyword>
<dbReference type="InterPro" id="IPR004568">
    <property type="entry name" value="Ppantetheine-prot_Trfase_dom"/>
</dbReference>
<evidence type="ECO:0000256" key="3">
    <source>
        <dbReference type="ARBA" id="ARBA00022723"/>
    </source>
</evidence>
<feature type="domain" description="4'-phosphopantetheinyl transferase" evidence="8">
    <location>
        <begin position="5"/>
        <end position="102"/>
    </location>
</feature>
<evidence type="ECO:0000256" key="1">
    <source>
        <dbReference type="ARBA" id="ARBA00022516"/>
    </source>
</evidence>
<dbReference type="Proteomes" id="UP000703661">
    <property type="component" value="Unassembled WGS sequence"/>
</dbReference>
<dbReference type="GO" id="GO:0008897">
    <property type="term" value="F:holo-[acyl-carrier-protein] synthase activity"/>
    <property type="evidence" value="ECO:0007669"/>
    <property type="project" value="InterPro"/>
</dbReference>
<dbReference type="InterPro" id="IPR002582">
    <property type="entry name" value="ACPS"/>
</dbReference>
<name>A0A9P6MXZ7_9FUNG</name>
<dbReference type="Pfam" id="PF01648">
    <property type="entry name" value="ACPS"/>
    <property type="match status" value="1"/>
</dbReference>
<sequence>MTILGIGVDILHLPRIQRILLRRPDRFITRILTDIEQQEFRAIQESAGGEIDHQLLVRFVGARWALKEACYKAMFPHHKLTWQDVSVVKENGKPCLQILEKARFGIGNTHATVSHDGEYLIGQVLLESP</sequence>
<evidence type="ECO:0000313" key="9">
    <source>
        <dbReference type="EMBL" id="KAG0017949.1"/>
    </source>
</evidence>
<dbReference type="AlphaFoldDB" id="A0A9P6MXZ7"/>
<dbReference type="Gene3D" id="3.90.470.20">
    <property type="entry name" value="4'-phosphopantetheinyl transferase domain"/>
    <property type="match status" value="1"/>
</dbReference>
<keyword evidence="1" id="KW-0444">Lipid biosynthesis</keyword>
<keyword evidence="2" id="KW-0808">Transferase</keyword>
<keyword evidence="6" id="KW-0443">Lipid metabolism</keyword>
<dbReference type="NCBIfam" id="TIGR00516">
    <property type="entry name" value="acpS"/>
    <property type="match status" value="1"/>
</dbReference>
<evidence type="ECO:0000256" key="5">
    <source>
        <dbReference type="ARBA" id="ARBA00022842"/>
    </source>
</evidence>
<reference evidence="9" key="1">
    <citation type="journal article" date="2020" name="Fungal Divers.">
        <title>Resolving the Mortierellaceae phylogeny through synthesis of multi-gene phylogenetics and phylogenomics.</title>
        <authorList>
            <person name="Vandepol N."/>
            <person name="Liber J."/>
            <person name="Desiro A."/>
            <person name="Na H."/>
            <person name="Kennedy M."/>
            <person name="Barry K."/>
            <person name="Grigoriev I.V."/>
            <person name="Miller A.N."/>
            <person name="O'Donnell K."/>
            <person name="Stajich J.E."/>
            <person name="Bonito G."/>
        </authorList>
    </citation>
    <scope>NUCLEOTIDE SEQUENCE</scope>
    <source>
        <strain evidence="9">NRRL 2769</strain>
    </source>
</reference>
<keyword evidence="10" id="KW-1185">Reference proteome</keyword>
<dbReference type="GO" id="GO:0006633">
    <property type="term" value="P:fatty acid biosynthetic process"/>
    <property type="evidence" value="ECO:0007669"/>
    <property type="project" value="UniProtKB-KW"/>
</dbReference>